<dbReference type="NCBIfam" id="TIGR02876">
    <property type="entry name" value="spore_yqfD"/>
    <property type="match status" value="1"/>
</dbReference>
<evidence type="ECO:0000256" key="2">
    <source>
        <dbReference type="SAM" id="MobiDB-lite"/>
    </source>
</evidence>
<feature type="region of interest" description="Disordered" evidence="2">
    <location>
        <begin position="383"/>
        <end position="435"/>
    </location>
</feature>
<gene>
    <name evidence="4" type="ORF">FRIFI_0627</name>
</gene>
<dbReference type="Proteomes" id="UP000245695">
    <property type="component" value="Chromosome 1"/>
</dbReference>
<evidence type="ECO:0000256" key="3">
    <source>
        <dbReference type="SAM" id="Phobius"/>
    </source>
</evidence>
<dbReference type="AlphaFoldDB" id="A0A2P2BT61"/>
<protein>
    <submittedName>
        <fullName evidence="4">Stage IV sporulation protein</fullName>
    </submittedName>
</protein>
<keyword evidence="3" id="KW-0812">Transmembrane</keyword>
<proteinExistence type="predicted"/>
<dbReference type="KEGG" id="rhom:FRIFI_0627"/>
<keyword evidence="5" id="KW-1185">Reference proteome</keyword>
<dbReference type="EMBL" id="LN650648">
    <property type="protein sequence ID" value="CEI72174.1"/>
    <property type="molecule type" value="Genomic_DNA"/>
</dbReference>
<keyword evidence="3" id="KW-1133">Transmembrane helix</keyword>
<dbReference type="InterPro" id="IPR010690">
    <property type="entry name" value="YqfD"/>
</dbReference>
<keyword evidence="3" id="KW-0472">Membrane</keyword>
<dbReference type="RefSeq" id="WP_092927039.1">
    <property type="nucleotide sequence ID" value="NZ_FJTZ01000012.1"/>
</dbReference>
<dbReference type="Pfam" id="PF06898">
    <property type="entry name" value="YqfD"/>
    <property type="match status" value="1"/>
</dbReference>
<sequence length="435" mass="50691">MISYIRGYYVISVEGVEIEKFINLLIRSNVKVYNVKRISKTKIEFCVNREDMKDLKRAYRGNNFDIKVKQKTGVPFILKRIYKLKGMWICAIISLFLLIMTSQFVTDIYIKVPEGINKDDVRKELYNAGLKPGVYKKNIDRKEIRDHIMLEFNDIAYISINVKGTNIFVTVTKKAETLKSTKDSNYCNIIASKNGIIEKVIPRSGNPSVNPGDIVKKGDVLVSGANTKSLPEIWATTFYEVKKTDSYEDTIKEKTGNKKRVYTISFYDKKYTLRRNIKYKDYIIENKTHKLSIGDYTFPIKIEVSTFYEAKNKKISKNKEELKKEISERAQKEIEYIIPPSARIIKVDHDYKVNKNNMLEYVLTVQTTENIAHTYALSKSEAEEYIKESEKNESEEEIPKNPDKRPINDIRNEFEDKDKEENDKSKEKDKNSNTN</sequence>
<organism evidence="4 5">
    <name type="scientific">Romboutsia hominis</name>
    <dbReference type="NCBI Taxonomy" id="1507512"/>
    <lineage>
        <taxon>Bacteria</taxon>
        <taxon>Bacillati</taxon>
        <taxon>Bacillota</taxon>
        <taxon>Clostridia</taxon>
        <taxon>Peptostreptococcales</taxon>
        <taxon>Peptostreptococcaceae</taxon>
        <taxon>Romboutsia</taxon>
    </lineage>
</organism>
<evidence type="ECO:0000313" key="5">
    <source>
        <dbReference type="Proteomes" id="UP000245695"/>
    </source>
</evidence>
<name>A0A2P2BT61_9FIRM</name>
<evidence type="ECO:0000313" key="4">
    <source>
        <dbReference type="EMBL" id="CEI72174.1"/>
    </source>
</evidence>
<evidence type="ECO:0000256" key="1">
    <source>
        <dbReference type="SAM" id="Coils"/>
    </source>
</evidence>
<keyword evidence="1" id="KW-0175">Coiled coil</keyword>
<feature type="coiled-coil region" evidence="1">
    <location>
        <begin position="305"/>
        <end position="332"/>
    </location>
</feature>
<reference evidence="4 5" key="1">
    <citation type="submission" date="2014-09" db="EMBL/GenBank/DDBJ databases">
        <authorList>
            <person name="Hornung B.V."/>
        </authorList>
    </citation>
    <scope>NUCLEOTIDE SEQUENCE [LARGE SCALE GENOMIC DNA]</scope>
    <source>
        <strain evidence="4 5">FRIFI</strain>
    </source>
</reference>
<dbReference type="PIRSF" id="PIRSF029895">
    <property type="entry name" value="SpoIV"/>
    <property type="match status" value="1"/>
</dbReference>
<feature type="transmembrane region" description="Helical" evidence="3">
    <location>
        <begin position="86"/>
        <end position="105"/>
    </location>
</feature>
<accession>A0A2P2BT61</accession>